<dbReference type="Proteomes" id="UP001281656">
    <property type="component" value="Unassembled WGS sequence"/>
</dbReference>
<protein>
    <recommendedName>
        <fullName evidence="3">SH3b domain-containing protein</fullName>
    </recommendedName>
</protein>
<dbReference type="RefSeq" id="WP_261672224.1">
    <property type="nucleotide sequence ID" value="NZ_JARUJP010000011.1"/>
</dbReference>
<accession>A0ABU4JU35</accession>
<sequence length="134" mass="15416">MLTFLFIVLVVAALCASYYFTNKMSAQRKQILLLKYQNNNLKQLTKADKKVTIEYMYPTTNKGIVKKKCELLMSPLLNSPSLNLLKEDMLIEIHDSGKINNQVWYEVSISSNDRTNSKGWIKEDFVSLCDESNP</sequence>
<evidence type="ECO:0000313" key="1">
    <source>
        <dbReference type="EMBL" id="MDW8801660.1"/>
    </source>
</evidence>
<reference evidence="1 2" key="1">
    <citation type="submission" date="2023-04" db="EMBL/GenBank/DDBJ databases">
        <title>Clostridium tannerae sp. nov., isolated from the fecal material of an alpaca.</title>
        <authorList>
            <person name="Miller S."/>
            <person name="Hendry M."/>
            <person name="King J."/>
            <person name="Sankaranarayanan K."/>
            <person name="Lawson P.A."/>
        </authorList>
    </citation>
    <scope>NUCLEOTIDE SEQUENCE [LARGE SCALE GENOMIC DNA]</scope>
    <source>
        <strain evidence="1 2">A1-XYC3</strain>
    </source>
</reference>
<name>A0ABU4JU35_9CLOT</name>
<proteinExistence type="predicted"/>
<keyword evidence="2" id="KW-1185">Reference proteome</keyword>
<organism evidence="1 2">
    <name type="scientific">Clostridium tanneri</name>
    <dbReference type="NCBI Taxonomy" id="3037988"/>
    <lineage>
        <taxon>Bacteria</taxon>
        <taxon>Bacillati</taxon>
        <taxon>Bacillota</taxon>
        <taxon>Clostridia</taxon>
        <taxon>Eubacteriales</taxon>
        <taxon>Clostridiaceae</taxon>
        <taxon>Clostridium</taxon>
    </lineage>
</organism>
<evidence type="ECO:0008006" key="3">
    <source>
        <dbReference type="Google" id="ProtNLM"/>
    </source>
</evidence>
<evidence type="ECO:0000313" key="2">
    <source>
        <dbReference type="Proteomes" id="UP001281656"/>
    </source>
</evidence>
<gene>
    <name evidence="1" type="ORF">P8V03_10900</name>
</gene>
<comment type="caution">
    <text evidence="1">The sequence shown here is derived from an EMBL/GenBank/DDBJ whole genome shotgun (WGS) entry which is preliminary data.</text>
</comment>
<dbReference type="EMBL" id="JARUJP010000011">
    <property type="protein sequence ID" value="MDW8801660.1"/>
    <property type="molecule type" value="Genomic_DNA"/>
</dbReference>